<dbReference type="SUPFAM" id="SSF48008">
    <property type="entry name" value="GntR ligand-binding domain-like"/>
    <property type="match status" value="1"/>
</dbReference>
<evidence type="ECO:0000256" key="4">
    <source>
        <dbReference type="SAM" id="MobiDB-lite"/>
    </source>
</evidence>
<feature type="domain" description="HTH gntR-type" evidence="5">
    <location>
        <begin position="2"/>
        <end position="69"/>
    </location>
</feature>
<evidence type="ECO:0000256" key="2">
    <source>
        <dbReference type="ARBA" id="ARBA00023125"/>
    </source>
</evidence>
<dbReference type="RefSeq" id="WP_307236337.1">
    <property type="nucleotide sequence ID" value="NZ_JAUSUZ010000001.1"/>
</dbReference>
<dbReference type="GO" id="GO:0003677">
    <property type="term" value="F:DNA binding"/>
    <property type="evidence" value="ECO:0007669"/>
    <property type="project" value="UniProtKB-KW"/>
</dbReference>
<dbReference type="PANTHER" id="PTHR43537:SF45">
    <property type="entry name" value="GNTR FAMILY REGULATORY PROTEIN"/>
    <property type="match status" value="1"/>
</dbReference>
<dbReference type="InterPro" id="IPR036390">
    <property type="entry name" value="WH_DNA-bd_sf"/>
</dbReference>
<dbReference type="CDD" id="cd07377">
    <property type="entry name" value="WHTH_GntR"/>
    <property type="match status" value="1"/>
</dbReference>
<dbReference type="InterPro" id="IPR008920">
    <property type="entry name" value="TF_FadR/GntR_C"/>
</dbReference>
<reference evidence="6 7" key="1">
    <citation type="submission" date="2023-07" db="EMBL/GenBank/DDBJ databases">
        <title>Sequencing the genomes of 1000 actinobacteria strains.</title>
        <authorList>
            <person name="Klenk H.-P."/>
        </authorList>
    </citation>
    <scope>NUCLEOTIDE SEQUENCE [LARGE SCALE GENOMIC DNA]</scope>
    <source>
        <strain evidence="6 7">DSM 44709</strain>
    </source>
</reference>
<evidence type="ECO:0000313" key="6">
    <source>
        <dbReference type="EMBL" id="MDQ0364715.1"/>
    </source>
</evidence>
<dbReference type="PROSITE" id="PS50949">
    <property type="entry name" value="HTH_GNTR"/>
    <property type="match status" value="1"/>
</dbReference>
<gene>
    <name evidence="6" type="ORF">J2S42_001384</name>
</gene>
<dbReference type="EMBL" id="JAUSUZ010000001">
    <property type="protein sequence ID" value="MDQ0364715.1"/>
    <property type="molecule type" value="Genomic_DNA"/>
</dbReference>
<dbReference type="InterPro" id="IPR011711">
    <property type="entry name" value="GntR_C"/>
</dbReference>
<keyword evidence="1" id="KW-0805">Transcription regulation</keyword>
<evidence type="ECO:0000313" key="7">
    <source>
        <dbReference type="Proteomes" id="UP001240236"/>
    </source>
</evidence>
<dbReference type="SUPFAM" id="SSF46785">
    <property type="entry name" value="Winged helix' DNA-binding domain"/>
    <property type="match status" value="1"/>
</dbReference>
<dbReference type="GO" id="GO:0003700">
    <property type="term" value="F:DNA-binding transcription factor activity"/>
    <property type="evidence" value="ECO:0007669"/>
    <property type="project" value="InterPro"/>
</dbReference>
<dbReference type="InterPro" id="IPR036388">
    <property type="entry name" value="WH-like_DNA-bd_sf"/>
</dbReference>
<dbReference type="Pfam" id="PF07729">
    <property type="entry name" value="FCD"/>
    <property type="match status" value="1"/>
</dbReference>
<evidence type="ECO:0000259" key="5">
    <source>
        <dbReference type="PROSITE" id="PS50949"/>
    </source>
</evidence>
<proteinExistence type="predicted"/>
<dbReference type="SMART" id="SM00345">
    <property type="entry name" value="HTH_GNTR"/>
    <property type="match status" value="1"/>
</dbReference>
<organism evidence="6 7">
    <name type="scientific">Catenuloplanes indicus</name>
    <dbReference type="NCBI Taxonomy" id="137267"/>
    <lineage>
        <taxon>Bacteria</taxon>
        <taxon>Bacillati</taxon>
        <taxon>Actinomycetota</taxon>
        <taxon>Actinomycetes</taxon>
        <taxon>Micromonosporales</taxon>
        <taxon>Micromonosporaceae</taxon>
        <taxon>Catenuloplanes</taxon>
    </lineage>
</organism>
<feature type="region of interest" description="Disordered" evidence="4">
    <location>
        <begin position="221"/>
        <end position="240"/>
    </location>
</feature>
<dbReference type="AlphaFoldDB" id="A0AAE3VW19"/>
<keyword evidence="7" id="KW-1185">Reference proteome</keyword>
<evidence type="ECO:0000256" key="3">
    <source>
        <dbReference type="ARBA" id="ARBA00023163"/>
    </source>
</evidence>
<dbReference type="Pfam" id="PF00392">
    <property type="entry name" value="GntR"/>
    <property type="match status" value="1"/>
</dbReference>
<dbReference type="Gene3D" id="1.20.120.530">
    <property type="entry name" value="GntR ligand-binding domain-like"/>
    <property type="match status" value="1"/>
</dbReference>
<dbReference type="Proteomes" id="UP001240236">
    <property type="component" value="Unassembled WGS sequence"/>
</dbReference>
<dbReference type="InterPro" id="IPR000524">
    <property type="entry name" value="Tscrpt_reg_HTH_GntR"/>
</dbReference>
<protein>
    <submittedName>
        <fullName evidence="6">DNA-binding GntR family transcriptional regulator</fullName>
    </submittedName>
</protein>
<sequence>MTSLRDCAYAELRRRIVDLVYAPGQRLFERDLATELSLSRIPLREALQLLRNDGLVVCVPRQGVVVAHFTADDVRDLFDVRESLESLAARLAAARADEDGLARLRASMAAARVALVTGDDPGVAAANARFHRELVAMAGNPLLSAMMRPLEARTQWLFNLTRRRDLVQQCEEHQGLYEAVAAGAAERAAALAFAHVASGRAESVALAAEWSAGVVDPVEATRGRRRVTEPAGSTPAAPPG</sequence>
<comment type="caution">
    <text evidence="6">The sequence shown here is derived from an EMBL/GenBank/DDBJ whole genome shotgun (WGS) entry which is preliminary data.</text>
</comment>
<dbReference type="PANTHER" id="PTHR43537">
    <property type="entry name" value="TRANSCRIPTIONAL REGULATOR, GNTR FAMILY"/>
    <property type="match status" value="1"/>
</dbReference>
<dbReference type="Gene3D" id="1.10.10.10">
    <property type="entry name" value="Winged helix-like DNA-binding domain superfamily/Winged helix DNA-binding domain"/>
    <property type="match status" value="1"/>
</dbReference>
<keyword evidence="3" id="KW-0804">Transcription</keyword>
<dbReference type="SMART" id="SM00895">
    <property type="entry name" value="FCD"/>
    <property type="match status" value="1"/>
</dbReference>
<name>A0AAE3VW19_9ACTN</name>
<evidence type="ECO:0000256" key="1">
    <source>
        <dbReference type="ARBA" id="ARBA00023015"/>
    </source>
</evidence>
<keyword evidence="2 6" id="KW-0238">DNA-binding</keyword>
<accession>A0AAE3VW19</accession>